<gene>
    <name evidence="2" type="ORF">P6N53_00440</name>
</gene>
<evidence type="ECO:0000313" key="2">
    <source>
        <dbReference type="EMBL" id="MDO7785699.1"/>
    </source>
</evidence>
<keyword evidence="1" id="KW-0472">Membrane</keyword>
<dbReference type="PANTHER" id="PTHR41983:SF2">
    <property type="entry name" value="SHORT-CHAIN FATTY ACID TRANSPORTER-RELATED"/>
    <property type="match status" value="1"/>
</dbReference>
<feature type="transmembrane region" description="Helical" evidence="1">
    <location>
        <begin position="98"/>
        <end position="131"/>
    </location>
</feature>
<dbReference type="PANTHER" id="PTHR41983">
    <property type="entry name" value="SHORT-CHAIN FATTY ACID TRANSPORTER-RELATED"/>
    <property type="match status" value="1"/>
</dbReference>
<dbReference type="EMBL" id="JARPTC010000001">
    <property type="protein sequence ID" value="MDO7785699.1"/>
    <property type="molecule type" value="Genomic_DNA"/>
</dbReference>
<dbReference type="Pfam" id="PF02667">
    <property type="entry name" value="SCFA_trans"/>
    <property type="match status" value="1"/>
</dbReference>
<feature type="transmembrane region" description="Helical" evidence="1">
    <location>
        <begin position="23"/>
        <end position="43"/>
    </location>
</feature>
<reference evidence="2" key="2">
    <citation type="submission" date="2023-03" db="EMBL/GenBank/DDBJ databases">
        <authorList>
            <person name="Zhang Z."/>
        </authorList>
    </citation>
    <scope>NUCLEOTIDE SEQUENCE</scope>
    <source>
        <strain evidence="2">DSA</strain>
    </source>
</reference>
<feature type="transmembrane region" description="Helical" evidence="1">
    <location>
        <begin position="278"/>
        <end position="298"/>
    </location>
</feature>
<accession>A0AAW7Z999</accession>
<comment type="caution">
    <text evidence="2">The sequence shown here is derived from an EMBL/GenBank/DDBJ whole genome shotgun (WGS) entry which is preliminary data.</text>
</comment>
<name>A0AAW7Z999_9FIRM</name>
<organism evidence="2 3">
    <name type="scientific">Desulforamulus aquiferis</name>
    <dbReference type="NCBI Taxonomy" id="1397668"/>
    <lineage>
        <taxon>Bacteria</taxon>
        <taxon>Bacillati</taxon>
        <taxon>Bacillota</taxon>
        <taxon>Clostridia</taxon>
        <taxon>Eubacteriales</taxon>
        <taxon>Peptococcaceae</taxon>
        <taxon>Desulforamulus</taxon>
    </lineage>
</organism>
<protein>
    <submittedName>
        <fullName evidence="2">TIGR00366 family protein</fullName>
    </submittedName>
</protein>
<dbReference type="AlphaFoldDB" id="A0AAW7Z999"/>
<reference evidence="2" key="1">
    <citation type="journal article" date="2023" name="J. Hazard. Mater.">
        <title>Anaerobic biodegradation of pyrene and benzo[a]pyrene by a new sulfate-reducing Desulforamulus aquiferis strain DSA.</title>
        <authorList>
            <person name="Zhang Z."/>
            <person name="Sun J."/>
            <person name="Gong X."/>
            <person name="Wang C."/>
            <person name="Wang H."/>
        </authorList>
    </citation>
    <scope>NUCLEOTIDE SEQUENCE</scope>
    <source>
        <strain evidence="2">DSA</strain>
    </source>
</reference>
<feature type="transmembrane region" description="Helical" evidence="1">
    <location>
        <begin position="427"/>
        <end position="451"/>
    </location>
</feature>
<dbReference type="Proteomes" id="UP001172911">
    <property type="component" value="Unassembled WGS sequence"/>
</dbReference>
<keyword evidence="1" id="KW-1133">Transmembrane helix</keyword>
<feature type="transmembrane region" description="Helical" evidence="1">
    <location>
        <begin position="55"/>
        <end position="78"/>
    </location>
</feature>
<proteinExistence type="predicted"/>
<keyword evidence="3" id="KW-1185">Reference proteome</keyword>
<evidence type="ECO:0000256" key="1">
    <source>
        <dbReference type="SAM" id="Phobius"/>
    </source>
</evidence>
<feature type="transmembrane region" description="Helical" evidence="1">
    <location>
        <begin position="189"/>
        <end position="213"/>
    </location>
</feature>
<feature type="transmembrane region" description="Helical" evidence="1">
    <location>
        <begin position="319"/>
        <end position="343"/>
    </location>
</feature>
<sequence length="453" mass="49025">MQAIIRGMGNTFTSIIQRVMPDAYIFCLLLTFVAMLGAMFITGKSLFEVVDMWGNGFWGILVFSMQSSLALVGGYVLSSAPPFKKVLGMIAGLPRTHGQAIVLATLCSLGLWIFHWGVGAVATGIICLEIARQAAKKGIKLHYPLLVAGSYVGTVAWHNGISGASQLLIATENHFLAEKIGIIPISQTIFSSGNLMIAIALIILTPILTYMMIPEEKDYVSPATDQLGEFSTGEENFDAGQKGTLAYFLNNSPLVPILITLVGVTFLYHWFYKWNGAFDINTFIVIMLMASIILHWRMSSYIKCLKHAVKTAIPIMLQFQFYGGILGILVASGLVAVIANFFVAISTPLTFPVLAFIGAGIVNFFVPSGGGQWIVQGSIIVESAQQLGVSIPRAVTAFANGDAWTNLLQPFWTLPLLAFAGLKIRDIMGYCAVILVFSFIVIALGLMFAPFPG</sequence>
<dbReference type="RefSeq" id="WP_304540283.1">
    <property type="nucleotide sequence ID" value="NZ_JARPTC010000001.1"/>
</dbReference>
<evidence type="ECO:0000313" key="3">
    <source>
        <dbReference type="Proteomes" id="UP001172911"/>
    </source>
</evidence>
<dbReference type="GO" id="GO:0005886">
    <property type="term" value="C:plasma membrane"/>
    <property type="evidence" value="ECO:0007669"/>
    <property type="project" value="TreeGrafter"/>
</dbReference>
<dbReference type="InterPro" id="IPR006160">
    <property type="entry name" value="SCFA_transpt_AtoE"/>
</dbReference>
<feature type="transmembrane region" description="Helical" evidence="1">
    <location>
        <begin position="349"/>
        <end position="366"/>
    </location>
</feature>
<keyword evidence="1" id="KW-0812">Transmembrane</keyword>
<feature type="transmembrane region" description="Helical" evidence="1">
    <location>
        <begin position="254"/>
        <end position="272"/>
    </location>
</feature>